<keyword evidence="3 5" id="KW-1133">Transmembrane helix</keyword>
<keyword evidence="2 5" id="KW-0812">Transmembrane</keyword>
<feature type="transmembrane region" description="Helical" evidence="5">
    <location>
        <begin position="331"/>
        <end position="349"/>
    </location>
</feature>
<dbReference type="CDD" id="cd16914">
    <property type="entry name" value="EcfT"/>
    <property type="match status" value="1"/>
</dbReference>
<feature type="transmembrane region" description="Helical" evidence="5">
    <location>
        <begin position="255"/>
        <end position="275"/>
    </location>
</feature>
<evidence type="ECO:0000256" key="2">
    <source>
        <dbReference type="ARBA" id="ARBA00022692"/>
    </source>
</evidence>
<feature type="transmembrane region" description="Helical" evidence="5">
    <location>
        <begin position="147"/>
        <end position="166"/>
    </location>
</feature>
<gene>
    <name evidence="6" type="ORF">UFOPK3773_01617</name>
    <name evidence="7" type="ORF">UFOPK3992_00504</name>
</gene>
<evidence type="ECO:0000256" key="5">
    <source>
        <dbReference type="SAM" id="Phobius"/>
    </source>
</evidence>
<evidence type="ECO:0000313" key="6">
    <source>
        <dbReference type="EMBL" id="CAB4954793.1"/>
    </source>
</evidence>
<feature type="transmembrane region" description="Helical" evidence="5">
    <location>
        <begin position="57"/>
        <end position="76"/>
    </location>
</feature>
<keyword evidence="4 5" id="KW-0472">Membrane</keyword>
<dbReference type="EMBL" id="CAFBOZ010000053">
    <property type="protein sequence ID" value="CAB4998807.1"/>
    <property type="molecule type" value="Genomic_DNA"/>
</dbReference>
<evidence type="ECO:0000256" key="4">
    <source>
        <dbReference type="ARBA" id="ARBA00023136"/>
    </source>
</evidence>
<evidence type="ECO:0000256" key="1">
    <source>
        <dbReference type="ARBA" id="ARBA00004141"/>
    </source>
</evidence>
<accession>A0A6J7KJ18</accession>
<name>A0A6J7KJ18_9ZZZZ</name>
<dbReference type="PANTHER" id="PTHR33514">
    <property type="entry name" value="PROTEIN ABCI12, CHLOROPLASTIC"/>
    <property type="match status" value="1"/>
</dbReference>
<dbReference type="Pfam" id="PF02361">
    <property type="entry name" value="CbiQ"/>
    <property type="match status" value="1"/>
</dbReference>
<dbReference type="InterPro" id="IPR003339">
    <property type="entry name" value="ABC/ECF_trnsptr_transmembrane"/>
</dbReference>
<proteinExistence type="predicted"/>
<evidence type="ECO:0000256" key="3">
    <source>
        <dbReference type="ARBA" id="ARBA00022989"/>
    </source>
</evidence>
<dbReference type="EMBL" id="CAFBNF010000206">
    <property type="protein sequence ID" value="CAB4954793.1"/>
    <property type="molecule type" value="Genomic_DNA"/>
</dbReference>
<sequence>MTARYLHPGAWWLWALGLAAAASRTTNPLVLLLILAVAALVVSARKPDAPWSRSFGAFLKLGLVVIVVRLVFQVIFGARLGSTVLLGLPSLGLPEWMAGVRVGGDITLESMLTGLYDGLRLAVLLACVGAANSLASPARLLKSVPPALYEVGVALVIALTFAPLLIEDIERVRTAQRLRGRATRGLRGIAGAAIPVFEGALDRSITLAAAMDSRGYGRTAAVTASRRRTTSLLLLGGLVAIGIGTYGALADGSSALVSAPLAVLGVISAVVALRLAGARAIRTRYRPDPWSWPEWAVSASGIVPAVVIGVAAAAAWPGMIPVVVPATFPDLPLLPALAVLVAALPMVAAPPLPRPRASRPAVPDLAAVPA</sequence>
<dbReference type="GO" id="GO:0005886">
    <property type="term" value="C:plasma membrane"/>
    <property type="evidence" value="ECO:0007669"/>
    <property type="project" value="TreeGrafter"/>
</dbReference>
<feature type="transmembrane region" description="Helical" evidence="5">
    <location>
        <begin position="295"/>
        <end position="319"/>
    </location>
</feature>
<feature type="transmembrane region" description="Helical" evidence="5">
    <location>
        <begin position="231"/>
        <end position="249"/>
    </location>
</feature>
<dbReference type="PANTHER" id="PTHR33514:SF15">
    <property type="entry name" value="COBALT TRANSPORT PROTEIN"/>
    <property type="match status" value="1"/>
</dbReference>
<dbReference type="AlphaFoldDB" id="A0A6J7KJ18"/>
<feature type="transmembrane region" description="Helical" evidence="5">
    <location>
        <begin position="29"/>
        <end position="45"/>
    </location>
</feature>
<organism evidence="6">
    <name type="scientific">freshwater metagenome</name>
    <dbReference type="NCBI Taxonomy" id="449393"/>
    <lineage>
        <taxon>unclassified sequences</taxon>
        <taxon>metagenomes</taxon>
        <taxon>ecological metagenomes</taxon>
    </lineage>
</organism>
<comment type="subcellular location">
    <subcellularLocation>
        <location evidence="1">Membrane</location>
        <topology evidence="1">Multi-pass membrane protein</topology>
    </subcellularLocation>
</comment>
<protein>
    <submittedName>
        <fullName evidence="6">Unannotated protein</fullName>
    </submittedName>
</protein>
<evidence type="ECO:0000313" key="7">
    <source>
        <dbReference type="EMBL" id="CAB4998807.1"/>
    </source>
</evidence>
<reference evidence="6" key="1">
    <citation type="submission" date="2020-05" db="EMBL/GenBank/DDBJ databases">
        <authorList>
            <person name="Chiriac C."/>
            <person name="Salcher M."/>
            <person name="Ghai R."/>
            <person name="Kavagutti S V."/>
        </authorList>
    </citation>
    <scope>NUCLEOTIDE SEQUENCE</scope>
</reference>